<dbReference type="PANTHER" id="PTHR43685:SF5">
    <property type="entry name" value="GLYCOSYLTRANSFERASE EPSE-RELATED"/>
    <property type="match status" value="1"/>
</dbReference>
<dbReference type="RefSeq" id="WP_000241096.1">
    <property type="nucleotide sequence ID" value="NZ_AP018935.1"/>
</dbReference>
<evidence type="ECO:0000313" key="9">
    <source>
        <dbReference type="Proteomes" id="UP000093122"/>
    </source>
</evidence>
<comment type="caution">
    <text evidence="7">The sequence shown here is derived from an EMBL/GenBank/DDBJ whole genome shotgun (WGS) entry which is preliminary data.</text>
</comment>
<keyword evidence="3 7" id="KW-0808">Transferase</keyword>
<dbReference type="GO" id="GO:0016757">
    <property type="term" value="F:glycosyltransferase activity"/>
    <property type="evidence" value="ECO:0007669"/>
    <property type="project" value="UniProtKB-KW"/>
</dbReference>
<dbReference type="EMBL" id="MAWT01000011">
    <property type="protein sequence ID" value="OCM72007.1"/>
    <property type="molecule type" value="Genomic_DNA"/>
</dbReference>
<feature type="domain" description="Glycosyltransferase 2-like" evidence="4">
    <location>
        <begin position="6"/>
        <end position="170"/>
    </location>
</feature>
<evidence type="ECO:0000313" key="8">
    <source>
        <dbReference type="Proteomes" id="UP000035174"/>
    </source>
</evidence>
<reference evidence="7 9" key="2">
    <citation type="journal article" date="2016" name="Sci. Rep.">
        <title>Serotype IV Streptococcus agalactiae ST-452 has arisen from large genomic recombination events between CC23 and the hypervirulent CC17 lineages.</title>
        <authorList>
            <person name="Campisi E."/>
            <person name="Rinaudo C.D."/>
            <person name="Donati C."/>
            <person name="Barucco M."/>
            <person name="Torricelli G."/>
            <person name="Edwards M.S."/>
            <person name="Baker C.J."/>
            <person name="Margarit I."/>
            <person name="Rosini R."/>
        </authorList>
    </citation>
    <scope>NUCLEOTIDE SEQUENCE [LARGE SCALE GENOMIC DNA]</scope>
    <source>
        <strain evidence="7 9">CZ-PW-140</strain>
    </source>
</reference>
<dbReference type="EMBL" id="JASOIH010000005">
    <property type="protein sequence ID" value="MDK6899615.1"/>
    <property type="molecule type" value="Genomic_DNA"/>
</dbReference>
<dbReference type="CDD" id="cd04196">
    <property type="entry name" value="GT_2_like_d"/>
    <property type="match status" value="1"/>
</dbReference>
<dbReference type="EMBL" id="LCVB01000030">
    <property type="protein sequence ID" value="KLJ28821.1"/>
    <property type="molecule type" value="Genomic_DNA"/>
</dbReference>
<dbReference type="Proteomes" id="UP001230629">
    <property type="component" value="Unassembled WGS sequence"/>
</dbReference>
<dbReference type="InterPro" id="IPR029044">
    <property type="entry name" value="Nucleotide-diphossugar_trans"/>
</dbReference>
<evidence type="ECO:0000256" key="2">
    <source>
        <dbReference type="ARBA" id="ARBA00022676"/>
    </source>
</evidence>
<reference evidence="6" key="3">
    <citation type="submission" date="2023-05" db="EMBL/GenBank/DDBJ databases">
        <title>Cataloging the Phylogenetic Diversity of Human Bladder Bacteria.</title>
        <authorList>
            <person name="Du J."/>
        </authorList>
    </citation>
    <scope>NUCLEOTIDE SEQUENCE</scope>
    <source>
        <strain evidence="6">UMB8703</strain>
    </source>
</reference>
<evidence type="ECO:0000256" key="3">
    <source>
        <dbReference type="ARBA" id="ARBA00022679"/>
    </source>
</evidence>
<name>A0A076YVJ6_STRAG</name>
<protein>
    <submittedName>
        <fullName evidence="7">Glycosyl transferase family 2</fullName>
    </submittedName>
    <submittedName>
        <fullName evidence="6">Glycosyltransferase family 2 protein</fullName>
    </submittedName>
</protein>
<evidence type="ECO:0000313" key="6">
    <source>
        <dbReference type="EMBL" id="MDK6899615.1"/>
    </source>
</evidence>
<evidence type="ECO:0000259" key="4">
    <source>
        <dbReference type="Pfam" id="PF00535"/>
    </source>
</evidence>
<reference evidence="5 8" key="1">
    <citation type="journal article" date="2015" name="PLoS ONE">
        <title>Genomic analysis reveals the molecular basis for capsule loss in the group B streptococcus population.</title>
        <authorList>
            <consortium name="DEVANI Consortium"/>
            <person name="Rosini R."/>
            <person name="Campisi E."/>
            <person name="De Chiara M."/>
            <person name="Tettelin H."/>
            <person name="Rinaudo D."/>
            <person name="Toniolo C."/>
            <person name="Metruccio M."/>
            <person name="Guidotti S."/>
            <person name="Sorensen U.B."/>
            <person name="Kilian M."/>
            <person name="Ramirez M."/>
            <person name="Janulczyk R."/>
            <person name="Donati C."/>
            <person name="Grandi G."/>
            <person name="Margarit I."/>
        </authorList>
    </citation>
    <scope>NUCLEOTIDE SEQUENCE [LARGE SCALE GENOMIC DNA]</scope>
    <source>
        <strain evidence="5 8">ES-PW-063</strain>
    </source>
</reference>
<dbReference type="Pfam" id="PF00535">
    <property type="entry name" value="Glycos_transf_2"/>
    <property type="match status" value="1"/>
</dbReference>
<comment type="similarity">
    <text evidence="1">Belongs to the glycosyltransferase 2 family.</text>
</comment>
<dbReference type="KEGG" id="sage:EN72_07845"/>
<dbReference type="Proteomes" id="UP000093122">
    <property type="component" value="Unassembled WGS sequence"/>
</dbReference>
<sequence length="311" mass="35986">MVKTAVLMATYNGEKFISEQLDSIRQQTLKPDYVLLRDDCSTDETVNVVNNYIAKHELEGWKIVKNDKNLGWRLNFRQLLIDVLAYEVDYVFFSDQDDIWYLDKNERQFAIMSDKPQIEVLSADVDIKTMSTEASVPHFLTFSSSDRISQYPKVYDYQTFRPGWTIAMKRDFAQAIADNWTFGANISHDNLIETTASIIGNGYNLNESVGVHIRYGGNASGNSKFVLNWKSPKTQHITGLKTFVDFYETMQKVVNKYQNDVALNQRLAFEKERLEASKLSLIHNSAFVIKNWRLYNSNSGRMRDLLFAFKK</sequence>
<dbReference type="Gene3D" id="3.90.550.10">
    <property type="entry name" value="Spore Coat Polysaccharide Biosynthesis Protein SpsA, Chain A"/>
    <property type="match status" value="1"/>
</dbReference>
<dbReference type="InterPro" id="IPR001173">
    <property type="entry name" value="Glyco_trans_2-like"/>
</dbReference>
<proteinExistence type="inferred from homology"/>
<evidence type="ECO:0000313" key="5">
    <source>
        <dbReference type="EMBL" id="KLJ28821.1"/>
    </source>
</evidence>
<dbReference type="Proteomes" id="UP000035174">
    <property type="component" value="Unassembled WGS sequence"/>
</dbReference>
<gene>
    <name evidence="7" type="ORF">AX245_07960</name>
    <name evidence="6" type="ORF">QP229_06370</name>
    <name evidence="5" type="ORF">WA45_06620</name>
</gene>
<evidence type="ECO:0000313" key="7">
    <source>
        <dbReference type="EMBL" id="OCM72007.1"/>
    </source>
</evidence>
<keyword evidence="2" id="KW-0328">Glycosyltransferase</keyword>
<dbReference type="PANTHER" id="PTHR43685">
    <property type="entry name" value="GLYCOSYLTRANSFERASE"/>
    <property type="match status" value="1"/>
</dbReference>
<accession>A0A076YVJ6</accession>
<dbReference type="AlphaFoldDB" id="A0A076YVJ6"/>
<evidence type="ECO:0000256" key="1">
    <source>
        <dbReference type="ARBA" id="ARBA00006739"/>
    </source>
</evidence>
<organism evidence="7 9">
    <name type="scientific">Streptococcus agalactiae</name>
    <dbReference type="NCBI Taxonomy" id="1311"/>
    <lineage>
        <taxon>Bacteria</taxon>
        <taxon>Bacillati</taxon>
        <taxon>Bacillota</taxon>
        <taxon>Bacilli</taxon>
        <taxon>Lactobacillales</taxon>
        <taxon>Streptococcaceae</taxon>
        <taxon>Streptococcus</taxon>
    </lineage>
</organism>
<dbReference type="InterPro" id="IPR050834">
    <property type="entry name" value="Glycosyltransf_2"/>
</dbReference>
<dbReference type="SUPFAM" id="SSF53448">
    <property type="entry name" value="Nucleotide-diphospho-sugar transferases"/>
    <property type="match status" value="1"/>
</dbReference>